<feature type="transmembrane region" description="Helical" evidence="1">
    <location>
        <begin position="775"/>
        <end position="793"/>
    </location>
</feature>
<dbReference type="Pfam" id="PF10754">
    <property type="entry name" value="DUF2569"/>
    <property type="match status" value="1"/>
</dbReference>
<dbReference type="InterPro" id="IPR002931">
    <property type="entry name" value="Transglutaminase-like"/>
</dbReference>
<dbReference type="SUPFAM" id="SSF54001">
    <property type="entry name" value="Cysteine proteinases"/>
    <property type="match status" value="1"/>
</dbReference>
<feature type="transmembrane region" description="Helical" evidence="1">
    <location>
        <begin position="805"/>
        <end position="824"/>
    </location>
</feature>
<feature type="signal peptide" evidence="2">
    <location>
        <begin position="1"/>
        <end position="21"/>
    </location>
</feature>
<feature type="transmembrane region" description="Helical" evidence="1">
    <location>
        <begin position="656"/>
        <end position="677"/>
    </location>
</feature>
<dbReference type="Pfam" id="PF12969">
    <property type="entry name" value="DUF3857"/>
    <property type="match status" value="1"/>
</dbReference>
<dbReference type="InterPro" id="IPR024618">
    <property type="entry name" value="DUF3857"/>
</dbReference>
<keyword evidence="1" id="KW-0472">Membrane</keyword>
<dbReference type="EMBL" id="JALJEJ010000006">
    <property type="protein sequence ID" value="MCJ8210799.1"/>
    <property type="molecule type" value="Genomic_DNA"/>
</dbReference>
<gene>
    <name evidence="4" type="ORF">MUY27_13860</name>
</gene>
<keyword evidence="1" id="KW-0812">Transmembrane</keyword>
<accession>A0A9X1X9C6</accession>
<evidence type="ECO:0000256" key="1">
    <source>
        <dbReference type="SAM" id="Phobius"/>
    </source>
</evidence>
<dbReference type="Pfam" id="PF01841">
    <property type="entry name" value="Transglut_core"/>
    <property type="match status" value="1"/>
</dbReference>
<feature type="chain" id="PRO_5040766780" evidence="2">
    <location>
        <begin position="22"/>
        <end position="861"/>
    </location>
</feature>
<keyword evidence="5" id="KW-1185">Reference proteome</keyword>
<dbReference type="Proteomes" id="UP001139450">
    <property type="component" value="Unassembled WGS sequence"/>
</dbReference>
<keyword evidence="1" id="KW-1133">Transmembrane helix</keyword>
<evidence type="ECO:0000256" key="2">
    <source>
        <dbReference type="SAM" id="SignalP"/>
    </source>
</evidence>
<protein>
    <submittedName>
        <fullName evidence="4">DUF3857 domain-containing protein</fullName>
    </submittedName>
</protein>
<proteinExistence type="predicted"/>
<evidence type="ECO:0000313" key="4">
    <source>
        <dbReference type="EMBL" id="MCJ8210799.1"/>
    </source>
</evidence>
<comment type="caution">
    <text evidence="4">The sequence shown here is derived from an EMBL/GenBank/DDBJ whole genome shotgun (WGS) entry which is preliminary data.</text>
</comment>
<dbReference type="AlphaFoldDB" id="A0A9X1X9C6"/>
<dbReference type="RefSeq" id="WP_245130716.1">
    <property type="nucleotide sequence ID" value="NZ_JALJEJ010000006.1"/>
</dbReference>
<dbReference type="Gene3D" id="3.10.620.30">
    <property type="match status" value="1"/>
</dbReference>
<evidence type="ECO:0000259" key="3">
    <source>
        <dbReference type="SMART" id="SM00460"/>
    </source>
</evidence>
<name>A0A9X1X9C6_9SPHI</name>
<dbReference type="InterPro" id="IPR038765">
    <property type="entry name" value="Papain-like_cys_pep_sf"/>
</dbReference>
<dbReference type="Gene3D" id="2.60.40.3140">
    <property type="match status" value="1"/>
</dbReference>
<feature type="transmembrane region" description="Helical" evidence="1">
    <location>
        <begin position="738"/>
        <end position="763"/>
    </location>
</feature>
<keyword evidence="2" id="KW-0732">Signal</keyword>
<sequence>MFKKVPAFITACLLLVFYAFADASTPKVTISAKPQWLLTSKPYDKKLPARQIDGGYYYQLIEEQFNVEKEADYNHNIREIVSEAGVQNASEISVGFDPSFEKLDFHQLVIWRDGKPQDRLREAKFKIIADEKELSKFIYQGTYSAYLILDDIRKGDRIEYAYTITGRNPIFKNKFFKDIYFDGSSAIAHEYITILSPQSRKLNVKGFNKQLPLKQFNNGPLHYYEWEGFQVQPVISYNDTPGWYNPYGRVQISEYNNWKEVTDWALGINKVPEHLSGDLAAKVAQLKKQTGYDKEEYFRKAVMLVQDEVRYMGVEMGQYSHQANAPEKVFKQRYGDCKDKALLLAAILRANDIEAYMVLVNSDVRKEIDQYIPTPNAFDHAVAVAMVNGKQVWVDATIAYQRGTGTNIYFPHYGKGLVLKAGNQSLTDLPDLKGGTTSYEEIYTVPDEKGKVQLDVRSVYTSYHADNMRNKLASESRDETEKNYLKYYNKIYKDIEAKDSLTVIDNPAANQLTTIEHYEISNFFTRDSTERGRYQASFYANMVDNQLLNVATDARAPISINYPYHLNYTIKVVLPGWNIGEKENSLSNKYFSFNSHQWAKGDTLYLNYKYAAKKDFLPVADFDSYKKDVKQVENDYLSYTFNYTPDVSTISFKMNWWMLAFTLLIAAIAAFAGYKIYTRETPGIMFTYGSNFKMLGGWLILVTIGMALTVLLVLSTLITNGPFDVHTWNSHLSSGFGFRFMILFTAFGNTVELCYAIFCFILLVNRRDILPKAIIGFYTYCAVFIIANYTLSANLLSNGKFGADAGAAIIRSVLTAAIWIPYFMRSVRVEETFIVPYPPTNFSYETVPVPIQEGNDGQAEN</sequence>
<feature type="domain" description="Transglutaminase-like" evidence="3">
    <location>
        <begin position="329"/>
        <end position="398"/>
    </location>
</feature>
<dbReference type="InterPro" id="IPR019690">
    <property type="entry name" value="DUF2569"/>
</dbReference>
<organism evidence="4 5">
    <name type="scientific">Mucilaginibacter straminoryzae</name>
    <dbReference type="NCBI Taxonomy" id="2932774"/>
    <lineage>
        <taxon>Bacteria</taxon>
        <taxon>Pseudomonadati</taxon>
        <taxon>Bacteroidota</taxon>
        <taxon>Sphingobacteriia</taxon>
        <taxon>Sphingobacteriales</taxon>
        <taxon>Sphingobacteriaceae</taxon>
        <taxon>Mucilaginibacter</taxon>
    </lineage>
</organism>
<dbReference type="SMART" id="SM00460">
    <property type="entry name" value="TGc"/>
    <property type="match status" value="1"/>
</dbReference>
<evidence type="ECO:0000313" key="5">
    <source>
        <dbReference type="Proteomes" id="UP001139450"/>
    </source>
</evidence>
<reference evidence="4" key="1">
    <citation type="submission" date="2022-04" db="EMBL/GenBank/DDBJ databases">
        <title>Mucilaginibacter sp. RS28 isolated from freshwater.</title>
        <authorList>
            <person name="Ko S.-R."/>
        </authorList>
    </citation>
    <scope>NUCLEOTIDE SEQUENCE</scope>
    <source>
        <strain evidence="4">RS28</strain>
    </source>
</reference>
<feature type="transmembrane region" description="Helical" evidence="1">
    <location>
        <begin position="698"/>
        <end position="718"/>
    </location>
</feature>